<dbReference type="Proteomes" id="UP000033067">
    <property type="component" value="Chromosome"/>
</dbReference>
<dbReference type="EMBL" id="CP011144">
    <property type="protein sequence ID" value="AKC86788.1"/>
    <property type="molecule type" value="Genomic_DNA"/>
</dbReference>
<dbReference type="PATRIC" id="fig|314722.6.peg.1825"/>
<protein>
    <recommendedName>
        <fullName evidence="3">Baseplate protein J-like domain-containing protein</fullName>
    </recommendedName>
</protein>
<keyword evidence="2" id="KW-1185">Reference proteome</keyword>
<evidence type="ECO:0000313" key="1">
    <source>
        <dbReference type="EMBL" id="AKC86788.1"/>
    </source>
</evidence>
<sequence>MDLMAHDYDSLLRALLDRLPQVAPDWRDRSEADPGMVLMELFAYAGDQLGYLQDRVALEGFLRTAMQHESVRKLLRLVDYAMDPGCAGEALLLVEAEGGEPLFLQAGFAVATAPAGADAVVYETADAAVLVPALNRIALAADAPSGADRRQVVCAANLDGLVKAGDRLLLQQFDTGDPRADATRAPAGEWIEVAAVAPGPATTLTLVEPLAADYRAAGDPAGGIAPARLYGNAVRATHGASQRLDLAGTGAGGQAIELELAPVTHVPGEDGVPRAELRVDVDGARWVEVEDFVDSEAPDRHYRIWRSNSGHFTLVFGDGQRGAAPADGARIVVRYRVGNGAGGHVAAGRLRVFDRALRFQHQDQKILGVRNPFPSAGARDPEPLERARLAGPYQLRRQHRAVVPADYEACLAEGVKLGARRYVPVQSKARSRATGSWNTVFVGVDMPDRRPLAAVPGLRAAFEARLAEYRMAGGDVRVEDARYCPLHLGLRIEVDGAHFARDVRAAVERALVGPLSGRTPFFGPGRFGFGQAVYLSDLYAAVGAIEGVRSVAVTRFKRLGNRYPDCEAAGAIPVGALEVARCDNDPADTANGVLFIRTHGGKEG</sequence>
<name>A0A0E3Z1M9_9GAMM</name>
<proteinExistence type="predicted"/>
<dbReference type="AlphaFoldDB" id="A0A0E3Z1M9"/>
<reference evidence="1 2" key="1">
    <citation type="journal article" date="2015" name="Genome Announc.">
        <title>Complete Genome Sequence of Pseudoxanthomonas suwonensis Strain J1, a Cellulose-Degrading Bacterium Isolated from Leaf- and Wood-Enriched Soil.</title>
        <authorList>
            <person name="Hou L."/>
            <person name="Jiang J."/>
            <person name="Xu Z."/>
            <person name="Zhou Y."/>
            <person name="Leung F.C."/>
        </authorList>
    </citation>
    <scope>NUCLEOTIDE SEQUENCE [LARGE SCALE GENOMIC DNA]</scope>
    <source>
        <strain evidence="1 2">J1</strain>
    </source>
</reference>
<gene>
    <name evidence="1" type="ORF">WQ53_08485</name>
</gene>
<accession>A0A0E3Z1M9</accession>
<evidence type="ECO:0008006" key="3">
    <source>
        <dbReference type="Google" id="ProtNLM"/>
    </source>
</evidence>
<organism evidence="1 2">
    <name type="scientific">Pseudoxanthomonas suwonensis</name>
    <dbReference type="NCBI Taxonomy" id="314722"/>
    <lineage>
        <taxon>Bacteria</taxon>
        <taxon>Pseudomonadati</taxon>
        <taxon>Pseudomonadota</taxon>
        <taxon>Gammaproteobacteria</taxon>
        <taxon>Lysobacterales</taxon>
        <taxon>Lysobacteraceae</taxon>
        <taxon>Pseudoxanthomonas</taxon>
    </lineage>
</organism>
<evidence type="ECO:0000313" key="2">
    <source>
        <dbReference type="Proteomes" id="UP000033067"/>
    </source>
</evidence>
<dbReference type="KEGG" id="psuw:WQ53_08485"/>